<keyword evidence="1" id="KW-0238">DNA-binding</keyword>
<dbReference type="RefSeq" id="WP_163928269.1">
    <property type="nucleotide sequence ID" value="NZ_WUFG01000047.1"/>
</dbReference>
<evidence type="ECO:0000313" key="3">
    <source>
        <dbReference type="Proteomes" id="UP000471409"/>
    </source>
</evidence>
<dbReference type="PANTHER" id="PTHR48111">
    <property type="entry name" value="REGULATOR OF RPOS"/>
    <property type="match status" value="1"/>
</dbReference>
<evidence type="ECO:0000313" key="2">
    <source>
        <dbReference type="EMBL" id="NEK54980.1"/>
    </source>
</evidence>
<dbReference type="InterPro" id="IPR039420">
    <property type="entry name" value="WalR-like"/>
</dbReference>
<dbReference type="GO" id="GO:0006355">
    <property type="term" value="P:regulation of DNA-templated transcription"/>
    <property type="evidence" value="ECO:0007669"/>
    <property type="project" value="TreeGrafter"/>
</dbReference>
<dbReference type="GO" id="GO:0032993">
    <property type="term" value="C:protein-DNA complex"/>
    <property type="evidence" value="ECO:0007669"/>
    <property type="project" value="TreeGrafter"/>
</dbReference>
<reference evidence="2 3" key="1">
    <citation type="submission" date="2020-01" db="EMBL/GenBank/DDBJ databases">
        <title>Rhizobium genotypes associated with high levels of biological nitrogen fixation by grain legumes in a temperate-maritime cropping system.</title>
        <authorList>
            <person name="Maluk M."/>
            <person name="Francesc Ferrando Molina F."/>
            <person name="Lopez Del Egido L."/>
            <person name="Lafos M."/>
            <person name="Langarica-Fuentes A."/>
            <person name="Gebre Yohannes G."/>
            <person name="Young M.W."/>
            <person name="Martin P."/>
            <person name="Gantlett R."/>
            <person name="Kenicer G."/>
            <person name="Hawes C."/>
            <person name="Begg G.S."/>
            <person name="Quilliam R.S."/>
            <person name="Squire G.R."/>
            <person name="Poole P.S."/>
            <person name="Young P.W."/>
            <person name="Iannetta P.M."/>
            <person name="James E.K."/>
        </authorList>
    </citation>
    <scope>NUCLEOTIDE SEQUENCE [LARGE SCALE GENOMIC DNA]</scope>
    <source>
        <strain evidence="2 3">JHI944</strain>
    </source>
</reference>
<dbReference type="InterPro" id="IPR001789">
    <property type="entry name" value="Sig_transdc_resp-reg_receiver"/>
</dbReference>
<dbReference type="AlphaFoldDB" id="A0A6P0C6B5"/>
<organism evidence="2 3">
    <name type="scientific">Rhizobium leguminosarum</name>
    <dbReference type="NCBI Taxonomy" id="384"/>
    <lineage>
        <taxon>Bacteria</taxon>
        <taxon>Pseudomonadati</taxon>
        <taxon>Pseudomonadota</taxon>
        <taxon>Alphaproteobacteria</taxon>
        <taxon>Hyphomicrobiales</taxon>
        <taxon>Rhizobiaceae</taxon>
        <taxon>Rhizobium/Agrobacterium group</taxon>
        <taxon>Rhizobium</taxon>
    </lineage>
</organism>
<proteinExistence type="predicted"/>
<accession>A0A6P0C6B5</accession>
<dbReference type="Proteomes" id="UP000471409">
    <property type="component" value="Unassembled WGS sequence"/>
</dbReference>
<dbReference type="GO" id="GO:0005829">
    <property type="term" value="C:cytosol"/>
    <property type="evidence" value="ECO:0007669"/>
    <property type="project" value="TreeGrafter"/>
</dbReference>
<sequence>MRILLIEDDEAIGGAVEYYMRAGGLAIDWAKTLSQAREYQSKGTYQLILLDVSLPDGSGIDYLRNSGARTPTIVMTGPREIDRINALNAGADFCMGKPFSMCELSNCIDVAVACHGIHLPQAIEIADSRIVMSSRRFYRDGKVVDLTAAEWLVLDSLLHRLGAAVSEDIIEVLRTMWFPLVLWGKSVTVAQIAFTLLSGHCKVISGLMQR</sequence>
<comment type="caution">
    <text evidence="2">The sequence shown here is derived from an EMBL/GenBank/DDBJ whole genome shotgun (WGS) entry which is preliminary data.</text>
</comment>
<protein>
    <submittedName>
        <fullName evidence="2">Response regulator</fullName>
    </submittedName>
</protein>
<dbReference type="SUPFAM" id="SSF52172">
    <property type="entry name" value="CheY-like"/>
    <property type="match status" value="1"/>
</dbReference>
<dbReference type="EMBL" id="WXXP01000132">
    <property type="protein sequence ID" value="NEK54980.1"/>
    <property type="molecule type" value="Genomic_DNA"/>
</dbReference>
<gene>
    <name evidence="2" type="ORF">GUK36_37690</name>
</gene>
<evidence type="ECO:0000256" key="1">
    <source>
        <dbReference type="ARBA" id="ARBA00023125"/>
    </source>
</evidence>
<dbReference type="SMART" id="SM00448">
    <property type="entry name" value="REC"/>
    <property type="match status" value="1"/>
</dbReference>
<dbReference type="GO" id="GO:0000976">
    <property type="term" value="F:transcription cis-regulatory region binding"/>
    <property type="evidence" value="ECO:0007669"/>
    <property type="project" value="TreeGrafter"/>
</dbReference>
<name>A0A6P0C6B5_RHILE</name>
<dbReference type="PANTHER" id="PTHR48111:SF36">
    <property type="entry name" value="TRANSCRIPTIONAL REGULATORY PROTEIN CUTR"/>
    <property type="match status" value="1"/>
</dbReference>
<dbReference type="InterPro" id="IPR011006">
    <property type="entry name" value="CheY-like_superfamily"/>
</dbReference>
<dbReference type="Gene3D" id="3.40.50.2300">
    <property type="match status" value="1"/>
</dbReference>
<dbReference type="PROSITE" id="PS50110">
    <property type="entry name" value="RESPONSE_REGULATORY"/>
    <property type="match status" value="1"/>
</dbReference>
<dbReference type="Pfam" id="PF00072">
    <property type="entry name" value="Response_reg"/>
    <property type="match status" value="1"/>
</dbReference>
<dbReference type="GO" id="GO:0000156">
    <property type="term" value="F:phosphorelay response regulator activity"/>
    <property type="evidence" value="ECO:0007669"/>
    <property type="project" value="TreeGrafter"/>
</dbReference>